<evidence type="ECO:0000313" key="3">
    <source>
        <dbReference type="Proteomes" id="UP000287033"/>
    </source>
</evidence>
<feature type="compositionally biased region" description="Polar residues" evidence="1">
    <location>
        <begin position="101"/>
        <end position="114"/>
    </location>
</feature>
<protein>
    <submittedName>
        <fullName evidence="2">Uncharacterized protein</fullName>
    </submittedName>
</protein>
<name>A0A401RLP9_CHIPU</name>
<dbReference type="Proteomes" id="UP000287033">
    <property type="component" value="Unassembled WGS sequence"/>
</dbReference>
<comment type="caution">
    <text evidence="2">The sequence shown here is derived from an EMBL/GenBank/DDBJ whole genome shotgun (WGS) entry which is preliminary data.</text>
</comment>
<evidence type="ECO:0000313" key="2">
    <source>
        <dbReference type="EMBL" id="GCC19016.1"/>
    </source>
</evidence>
<evidence type="ECO:0000256" key="1">
    <source>
        <dbReference type="SAM" id="MobiDB-lite"/>
    </source>
</evidence>
<sequence length="322" mass="33508">MQILGTTGNLLLRAMGHTTPSLAKEVTRSPHLKATVTRATVATASQRTHRRMVRVGATVHLIVKRRVVMGVSLLLKATVTLAKEDTVQAVTATPRGPRVHTVSSPLTPAMGSSQLPPPHQAATGARTPSRARMGTPREVVTASNRAPMVNRAPMANHPALTASSKAPMANSRALTASSLDPMAKEVVTRASKEDMAGKDSIVGAVVVAAVEVPLEEVGTAKMPAPRVVTETRNPAALGASRTAVAGAAEATTVAAVASSVVVVAAAEEEVVEVVVGAWAVVTEVDSISLVDRETKDPVLQIQALIRITLTITPSLSRGWVIM</sequence>
<dbReference type="EMBL" id="BEZZ01004726">
    <property type="protein sequence ID" value="GCC19016.1"/>
    <property type="molecule type" value="Genomic_DNA"/>
</dbReference>
<reference evidence="2 3" key="1">
    <citation type="journal article" date="2018" name="Nat. Ecol. Evol.">
        <title>Shark genomes provide insights into elasmobranch evolution and the origin of vertebrates.</title>
        <authorList>
            <person name="Hara Y"/>
            <person name="Yamaguchi K"/>
            <person name="Onimaru K"/>
            <person name="Kadota M"/>
            <person name="Koyanagi M"/>
            <person name="Keeley SD"/>
            <person name="Tatsumi K"/>
            <person name="Tanaka K"/>
            <person name="Motone F"/>
            <person name="Kageyama Y"/>
            <person name="Nozu R"/>
            <person name="Adachi N"/>
            <person name="Nishimura O"/>
            <person name="Nakagawa R"/>
            <person name="Tanegashima C"/>
            <person name="Kiyatake I"/>
            <person name="Matsumoto R"/>
            <person name="Murakumo K"/>
            <person name="Nishida K"/>
            <person name="Terakita A"/>
            <person name="Kuratani S"/>
            <person name="Sato K"/>
            <person name="Hyodo S Kuraku.S."/>
        </authorList>
    </citation>
    <scope>NUCLEOTIDE SEQUENCE [LARGE SCALE GENOMIC DNA]</scope>
</reference>
<dbReference type="AlphaFoldDB" id="A0A401RLP9"/>
<feature type="region of interest" description="Disordered" evidence="1">
    <location>
        <begin position="96"/>
        <end position="135"/>
    </location>
</feature>
<accession>A0A401RLP9</accession>
<proteinExistence type="predicted"/>
<keyword evidence="3" id="KW-1185">Reference proteome</keyword>
<organism evidence="2 3">
    <name type="scientific">Chiloscyllium punctatum</name>
    <name type="common">Brownbanded bambooshark</name>
    <name type="synonym">Hemiscyllium punctatum</name>
    <dbReference type="NCBI Taxonomy" id="137246"/>
    <lineage>
        <taxon>Eukaryota</taxon>
        <taxon>Metazoa</taxon>
        <taxon>Chordata</taxon>
        <taxon>Craniata</taxon>
        <taxon>Vertebrata</taxon>
        <taxon>Chondrichthyes</taxon>
        <taxon>Elasmobranchii</taxon>
        <taxon>Galeomorphii</taxon>
        <taxon>Galeoidea</taxon>
        <taxon>Orectolobiformes</taxon>
        <taxon>Hemiscylliidae</taxon>
        <taxon>Chiloscyllium</taxon>
    </lineage>
</organism>
<gene>
    <name evidence="2" type="ORF">chiPu_0021752</name>
</gene>